<protein>
    <recommendedName>
        <fullName evidence="4">Secreted protein</fullName>
    </recommendedName>
</protein>
<accession>A0AA88D8N4</accession>
<evidence type="ECO:0000313" key="2">
    <source>
        <dbReference type="EMBL" id="GMN47141.1"/>
    </source>
</evidence>
<feature type="chain" id="PRO_5041671094" description="Secreted protein" evidence="1">
    <location>
        <begin position="25"/>
        <end position="70"/>
    </location>
</feature>
<comment type="caution">
    <text evidence="2">The sequence shown here is derived from an EMBL/GenBank/DDBJ whole genome shotgun (WGS) entry which is preliminary data.</text>
</comment>
<evidence type="ECO:0008006" key="4">
    <source>
        <dbReference type="Google" id="ProtNLM"/>
    </source>
</evidence>
<keyword evidence="3" id="KW-1185">Reference proteome</keyword>
<organism evidence="2 3">
    <name type="scientific">Ficus carica</name>
    <name type="common">Common fig</name>
    <dbReference type="NCBI Taxonomy" id="3494"/>
    <lineage>
        <taxon>Eukaryota</taxon>
        <taxon>Viridiplantae</taxon>
        <taxon>Streptophyta</taxon>
        <taxon>Embryophyta</taxon>
        <taxon>Tracheophyta</taxon>
        <taxon>Spermatophyta</taxon>
        <taxon>Magnoliopsida</taxon>
        <taxon>eudicotyledons</taxon>
        <taxon>Gunneridae</taxon>
        <taxon>Pentapetalae</taxon>
        <taxon>rosids</taxon>
        <taxon>fabids</taxon>
        <taxon>Rosales</taxon>
        <taxon>Moraceae</taxon>
        <taxon>Ficeae</taxon>
        <taxon>Ficus</taxon>
    </lineage>
</organism>
<dbReference type="Proteomes" id="UP001187192">
    <property type="component" value="Unassembled WGS sequence"/>
</dbReference>
<dbReference type="AlphaFoldDB" id="A0AA88D8N4"/>
<feature type="signal peptide" evidence="1">
    <location>
        <begin position="1"/>
        <end position="24"/>
    </location>
</feature>
<proteinExistence type="predicted"/>
<gene>
    <name evidence="2" type="ORF">TIFTF001_016320</name>
</gene>
<evidence type="ECO:0000313" key="3">
    <source>
        <dbReference type="Proteomes" id="UP001187192"/>
    </source>
</evidence>
<name>A0AA88D8N4_FICCA</name>
<keyword evidence="1" id="KW-0732">Signal</keyword>
<sequence length="70" mass="7991">MFYGFYLFSPFLSFFLFYSGRFLAVAPVQPTMSSNPGEILRVMGRSAASRRSSEISSAHEEICVRTWEVQ</sequence>
<reference evidence="2" key="1">
    <citation type="submission" date="2023-07" db="EMBL/GenBank/DDBJ databases">
        <title>draft genome sequence of fig (Ficus carica).</title>
        <authorList>
            <person name="Takahashi T."/>
            <person name="Nishimura K."/>
        </authorList>
    </citation>
    <scope>NUCLEOTIDE SEQUENCE</scope>
</reference>
<evidence type="ECO:0000256" key="1">
    <source>
        <dbReference type="SAM" id="SignalP"/>
    </source>
</evidence>
<dbReference type="EMBL" id="BTGU01000024">
    <property type="protein sequence ID" value="GMN47141.1"/>
    <property type="molecule type" value="Genomic_DNA"/>
</dbReference>